<protein>
    <recommendedName>
        <fullName evidence="3">Rhodanese domain-containing protein</fullName>
    </recommendedName>
</protein>
<dbReference type="AlphaFoldDB" id="A0A3M6U306"/>
<dbReference type="GO" id="GO:0005739">
    <property type="term" value="C:mitochondrion"/>
    <property type="evidence" value="ECO:0007669"/>
    <property type="project" value="TreeGrafter"/>
</dbReference>
<sequence>IHSLTSFQSPCSLHLRNSFRLFDLLWWTLIDFVQMASDSKQPVVSTAWLNDQLRKKRDDFAILDVTWFSDKNTIHHFSKEHLMHASQMDIFYGVENTSLYPRNIPDAPTFQMNARGSAVNNDNHVVIYEKTGKFGFFTGARAWWLFKLFGHENVSVLDGGLEKWIADGYETTNIMVKKKEGDFTAKLTPRWLKRFEDMKENLTLQKAQVCDSRDPSLFTRSAYDPKTGHYPGAVNIPFPKLFDPDTKSLKKLDDLKKVYTDAGIDLSKPLIGMCNSGMSSCSLVLAAHLCGCPDVAVYHGGFKEWKKRADPSEIE</sequence>
<dbReference type="Proteomes" id="UP000275408">
    <property type="component" value="Unassembled WGS sequence"/>
</dbReference>
<dbReference type="STRING" id="46731.A0A3M6U306"/>
<dbReference type="Pfam" id="PF00581">
    <property type="entry name" value="Rhodanese"/>
    <property type="match status" value="2"/>
</dbReference>
<feature type="non-terminal residue" evidence="4">
    <location>
        <position position="1"/>
    </location>
</feature>
<organism evidence="4 5">
    <name type="scientific">Pocillopora damicornis</name>
    <name type="common">Cauliflower coral</name>
    <name type="synonym">Millepora damicornis</name>
    <dbReference type="NCBI Taxonomy" id="46731"/>
    <lineage>
        <taxon>Eukaryota</taxon>
        <taxon>Metazoa</taxon>
        <taxon>Cnidaria</taxon>
        <taxon>Anthozoa</taxon>
        <taxon>Hexacorallia</taxon>
        <taxon>Scleractinia</taxon>
        <taxon>Astrocoeniina</taxon>
        <taxon>Pocilloporidae</taxon>
        <taxon>Pocillopora</taxon>
    </lineage>
</organism>
<dbReference type="CDD" id="cd01448">
    <property type="entry name" value="TST_Repeat_1"/>
    <property type="match status" value="1"/>
</dbReference>
<dbReference type="CDD" id="cd01449">
    <property type="entry name" value="TST_Repeat_2"/>
    <property type="match status" value="1"/>
</dbReference>
<dbReference type="EMBL" id="RCHS01002320">
    <property type="protein sequence ID" value="RMX47949.1"/>
    <property type="molecule type" value="Genomic_DNA"/>
</dbReference>
<dbReference type="InterPro" id="IPR001763">
    <property type="entry name" value="Rhodanese-like_dom"/>
</dbReference>
<dbReference type="SUPFAM" id="SSF52821">
    <property type="entry name" value="Rhodanese/Cell cycle control phosphatase"/>
    <property type="match status" value="2"/>
</dbReference>
<feature type="domain" description="Rhodanese" evidence="3">
    <location>
        <begin position="203"/>
        <end position="314"/>
    </location>
</feature>
<evidence type="ECO:0000313" key="5">
    <source>
        <dbReference type="Proteomes" id="UP000275408"/>
    </source>
</evidence>
<keyword evidence="2" id="KW-0677">Repeat</keyword>
<evidence type="ECO:0000313" key="4">
    <source>
        <dbReference type="EMBL" id="RMX47949.1"/>
    </source>
</evidence>
<dbReference type="InterPro" id="IPR036873">
    <property type="entry name" value="Rhodanese-like_dom_sf"/>
</dbReference>
<dbReference type="OrthoDB" id="270167at2759"/>
<dbReference type="PROSITE" id="PS50206">
    <property type="entry name" value="RHODANESE_3"/>
    <property type="match status" value="2"/>
</dbReference>
<dbReference type="InterPro" id="IPR045078">
    <property type="entry name" value="TST/MPST-like"/>
</dbReference>
<comment type="caution">
    <text evidence="4">The sequence shown here is derived from an EMBL/GenBank/DDBJ whole genome shotgun (WGS) entry which is preliminary data.</text>
</comment>
<dbReference type="PANTHER" id="PTHR11364">
    <property type="entry name" value="THIOSULFATE SULFERTANSFERASE"/>
    <property type="match status" value="1"/>
</dbReference>
<gene>
    <name evidence="4" type="ORF">pdam_00005334</name>
</gene>
<dbReference type="SMART" id="SM00450">
    <property type="entry name" value="RHOD"/>
    <property type="match status" value="2"/>
</dbReference>
<proteinExistence type="predicted"/>
<dbReference type="PANTHER" id="PTHR11364:SF27">
    <property type="entry name" value="SULFURTRANSFERASE"/>
    <property type="match status" value="1"/>
</dbReference>
<accession>A0A3M6U306</accession>
<evidence type="ECO:0000256" key="1">
    <source>
        <dbReference type="ARBA" id="ARBA00022679"/>
    </source>
</evidence>
<evidence type="ECO:0000259" key="3">
    <source>
        <dbReference type="PROSITE" id="PS50206"/>
    </source>
</evidence>
<dbReference type="Gene3D" id="3.40.250.10">
    <property type="entry name" value="Rhodanese-like domain"/>
    <property type="match status" value="2"/>
</dbReference>
<keyword evidence="1" id="KW-0808">Transferase</keyword>
<keyword evidence="5" id="KW-1185">Reference proteome</keyword>
<reference evidence="4 5" key="1">
    <citation type="journal article" date="2018" name="Sci. Rep.">
        <title>Comparative analysis of the Pocillopora damicornis genome highlights role of immune system in coral evolution.</title>
        <authorList>
            <person name="Cunning R."/>
            <person name="Bay R.A."/>
            <person name="Gillette P."/>
            <person name="Baker A.C."/>
            <person name="Traylor-Knowles N."/>
        </authorList>
    </citation>
    <scope>NUCLEOTIDE SEQUENCE [LARGE SCALE GENOMIC DNA]</scope>
    <source>
        <strain evidence="4">RSMAS</strain>
        <tissue evidence="4">Whole animal</tissue>
    </source>
</reference>
<name>A0A3M6U306_POCDA</name>
<evidence type="ECO:0000256" key="2">
    <source>
        <dbReference type="ARBA" id="ARBA00022737"/>
    </source>
</evidence>
<feature type="domain" description="Rhodanese" evidence="3">
    <location>
        <begin position="56"/>
        <end position="173"/>
    </location>
</feature>
<dbReference type="GO" id="GO:0004792">
    <property type="term" value="F:thiosulfate-cyanide sulfurtransferase activity"/>
    <property type="evidence" value="ECO:0007669"/>
    <property type="project" value="TreeGrafter"/>
</dbReference>